<dbReference type="Gene3D" id="3.50.50.60">
    <property type="entry name" value="FAD/NAD(P)-binding domain"/>
    <property type="match status" value="1"/>
</dbReference>
<dbReference type="Proteomes" id="UP000567293">
    <property type="component" value="Unassembled WGS sequence"/>
</dbReference>
<evidence type="ECO:0000259" key="1">
    <source>
        <dbReference type="Pfam" id="PF01266"/>
    </source>
</evidence>
<evidence type="ECO:0000313" key="3">
    <source>
        <dbReference type="Proteomes" id="UP000567293"/>
    </source>
</evidence>
<evidence type="ECO:0000313" key="2">
    <source>
        <dbReference type="EMBL" id="MBA0085155.1"/>
    </source>
</evidence>
<gene>
    <name evidence="2" type="ORF">HRJ53_09170</name>
</gene>
<dbReference type="SUPFAM" id="SSF51905">
    <property type="entry name" value="FAD/NAD(P)-binding domain"/>
    <property type="match status" value="1"/>
</dbReference>
<dbReference type="AlphaFoldDB" id="A0A7V8SWC2"/>
<name>A0A7V8SWC2_9BACT</name>
<reference evidence="2" key="1">
    <citation type="submission" date="2020-06" db="EMBL/GenBank/DDBJ databases">
        <title>Legume-microbial interactions unlock mineral nutrients during tropical forest succession.</title>
        <authorList>
            <person name="Epihov D.Z."/>
        </authorList>
    </citation>
    <scope>NUCLEOTIDE SEQUENCE [LARGE SCALE GENOMIC DNA]</scope>
    <source>
        <strain evidence="2">Pan2503</strain>
    </source>
</reference>
<feature type="non-terminal residue" evidence="2">
    <location>
        <position position="271"/>
    </location>
</feature>
<dbReference type="PANTHER" id="PTHR13847">
    <property type="entry name" value="SARCOSINE DEHYDROGENASE-RELATED"/>
    <property type="match status" value="1"/>
</dbReference>
<organism evidence="2 3">
    <name type="scientific">Candidatus Acidiferrum panamense</name>
    <dbReference type="NCBI Taxonomy" id="2741543"/>
    <lineage>
        <taxon>Bacteria</taxon>
        <taxon>Pseudomonadati</taxon>
        <taxon>Acidobacteriota</taxon>
        <taxon>Terriglobia</taxon>
        <taxon>Candidatus Acidiferrales</taxon>
        <taxon>Candidatus Acidiferrum</taxon>
    </lineage>
</organism>
<comment type="caution">
    <text evidence="2">The sequence shown here is derived from an EMBL/GenBank/DDBJ whole genome shotgun (WGS) entry which is preliminary data.</text>
</comment>
<dbReference type="InterPro" id="IPR036188">
    <property type="entry name" value="FAD/NAD-bd_sf"/>
</dbReference>
<dbReference type="Gene3D" id="3.30.9.10">
    <property type="entry name" value="D-Amino Acid Oxidase, subunit A, domain 2"/>
    <property type="match status" value="1"/>
</dbReference>
<dbReference type="GO" id="GO:0005737">
    <property type="term" value="C:cytoplasm"/>
    <property type="evidence" value="ECO:0007669"/>
    <property type="project" value="TreeGrafter"/>
</dbReference>
<proteinExistence type="predicted"/>
<sequence>MIVGGGILGASLAYHLSRRGARVTLLEKEAPAAGATSRSFAWINADFSKQPFAYHTLNKLGVWAYRLLQQQLPGLPVEWGGCLQWCLDDARAKQFERQLRQLEEWGYDVRSVSGAEFHNLEPDFRPGKILAASFAEQEGFANPTALTEAFLKGAREAGAELVYPCEVTGLDLQAGRIRSVKTTKGEFAAGVLLLAAGVGTPALASMAGLRVPLIPAPGLLVHTKPMPAMVHRVLVGPDAHFKQYRDGGMVIGDDLGPTKNAVQETLIEHPR</sequence>
<feature type="domain" description="FAD dependent oxidoreductase" evidence="1">
    <location>
        <begin position="2"/>
        <end position="254"/>
    </location>
</feature>
<dbReference type="Pfam" id="PF01266">
    <property type="entry name" value="DAO"/>
    <property type="match status" value="1"/>
</dbReference>
<keyword evidence="3" id="KW-1185">Reference proteome</keyword>
<dbReference type="InterPro" id="IPR006076">
    <property type="entry name" value="FAD-dep_OxRdtase"/>
</dbReference>
<protein>
    <submittedName>
        <fullName evidence="2">FAD-binding oxidoreductase</fullName>
    </submittedName>
</protein>
<dbReference type="EMBL" id="JACDQQ010000885">
    <property type="protein sequence ID" value="MBA0085155.1"/>
    <property type="molecule type" value="Genomic_DNA"/>
</dbReference>
<accession>A0A7V8SWC2</accession>